<comment type="function">
    <text evidence="18 22">Plays an essential role in type IV pili and type II pseudopili formation by proteolytically removing the leader sequence from substrate proteins and subsequently monomethylating the alpha-amino group of the newly exposed N-terminal phenylalanine.</text>
</comment>
<dbReference type="PANTHER" id="PTHR30487:SF0">
    <property type="entry name" value="PREPILIN LEADER PEPTIDASE_N-METHYLTRANSFERASE-RELATED"/>
    <property type="match status" value="1"/>
</dbReference>
<keyword evidence="15 23" id="KW-0472">Membrane</keyword>
<evidence type="ECO:0000256" key="18">
    <source>
        <dbReference type="ARBA" id="ARBA00053108"/>
    </source>
</evidence>
<feature type="transmembrane region" description="Helical" evidence="23">
    <location>
        <begin position="175"/>
        <end position="200"/>
    </location>
</feature>
<dbReference type="OrthoDB" id="9789291at2"/>
<evidence type="ECO:0000256" key="19">
    <source>
        <dbReference type="ARBA" id="ARBA00067082"/>
    </source>
</evidence>
<dbReference type="GO" id="GO:0008168">
    <property type="term" value="F:methyltransferase activity"/>
    <property type="evidence" value="ECO:0007669"/>
    <property type="project" value="UniProtKB-KW"/>
</dbReference>
<evidence type="ECO:0000256" key="7">
    <source>
        <dbReference type="ARBA" id="ARBA00022670"/>
    </source>
</evidence>
<evidence type="ECO:0000256" key="12">
    <source>
        <dbReference type="ARBA" id="ARBA00022801"/>
    </source>
</evidence>
<feature type="transmembrane region" description="Helical" evidence="23">
    <location>
        <begin position="14"/>
        <end position="34"/>
    </location>
</feature>
<keyword evidence="7 22" id="KW-0645">Protease</keyword>
<keyword evidence="4" id="KW-1003">Cell membrane</keyword>
<proteinExistence type="inferred from homology"/>
<evidence type="ECO:0000256" key="21">
    <source>
        <dbReference type="RuleBase" id="RU003793"/>
    </source>
</evidence>
<keyword evidence="12 22" id="KW-0378">Hydrolase</keyword>
<keyword evidence="5" id="KW-0997">Cell inner membrane</keyword>
<evidence type="ECO:0000256" key="4">
    <source>
        <dbReference type="ARBA" id="ARBA00022475"/>
    </source>
</evidence>
<evidence type="ECO:0000256" key="2">
    <source>
        <dbReference type="ARBA" id="ARBA00004429"/>
    </source>
</evidence>
<dbReference type="InterPro" id="IPR000045">
    <property type="entry name" value="Prepilin_IV_endopep_pep"/>
</dbReference>
<evidence type="ECO:0000256" key="9">
    <source>
        <dbReference type="ARBA" id="ARBA00022691"/>
    </source>
</evidence>
<keyword evidence="14 23" id="KW-1133">Transmembrane helix</keyword>
<evidence type="ECO:0000256" key="3">
    <source>
        <dbReference type="ARBA" id="ARBA00005801"/>
    </source>
</evidence>
<feature type="transmembrane region" description="Helical" evidence="23">
    <location>
        <begin position="132"/>
        <end position="154"/>
    </location>
</feature>
<feature type="transmembrane region" description="Helical" evidence="23">
    <location>
        <begin position="220"/>
        <end position="246"/>
    </location>
</feature>
<comment type="caution">
    <text evidence="26">The sequence shown here is derived from an EMBL/GenBank/DDBJ whole genome shotgun (WGS) entry which is preliminary data.</text>
</comment>
<accession>A0A1J4QF08</accession>
<evidence type="ECO:0000256" key="17">
    <source>
        <dbReference type="ARBA" id="ARBA00050401"/>
    </source>
</evidence>
<sequence>MAELNHWLTTESSVLYLLVTLLGLLVGSFLNVVIHRLPLMLQRDWQRECAELNGQTPAEAPPFNLCTPRSRCPHCRHQLGALDNIPVLSWLWLRGQCRYCQASVARRYPLVELASAALAALALWRFGASPQLLAALLFSWTLLCMTLIDIDHLLLPDDLTLPLLWLGLLLNINGLFVSLQSAVLGAAFGYGILWSLYWLFKLATGKEGMGYGDFKLLAAIGAWFGWQALLPVLLLASFTGAALGIGLMASRKLGEDRVLPFGPALALAGWLYLIWGKQLTGFYWSMAL</sequence>
<name>A0A1J4QF08_9GAMM</name>
<dbReference type="InterPro" id="IPR010627">
    <property type="entry name" value="Prepilin_pept_A24_N"/>
</dbReference>
<evidence type="ECO:0000256" key="16">
    <source>
        <dbReference type="ARBA" id="ARBA00023268"/>
    </source>
</evidence>
<keyword evidence="9" id="KW-0949">S-adenosyl-L-methionine</keyword>
<dbReference type="GO" id="GO:0005886">
    <property type="term" value="C:plasma membrane"/>
    <property type="evidence" value="ECO:0007669"/>
    <property type="project" value="UniProtKB-SubCell"/>
</dbReference>
<organism evidence="26 27">
    <name type="scientific">Oceanisphaera psychrotolerans</name>
    <dbReference type="NCBI Taxonomy" id="1414654"/>
    <lineage>
        <taxon>Bacteria</taxon>
        <taxon>Pseudomonadati</taxon>
        <taxon>Pseudomonadota</taxon>
        <taxon>Gammaproteobacteria</taxon>
        <taxon>Aeromonadales</taxon>
        <taxon>Aeromonadaceae</taxon>
        <taxon>Oceanisphaera</taxon>
    </lineage>
</organism>
<dbReference type="AlphaFoldDB" id="A0A1J4QF08"/>
<dbReference type="FunFam" id="1.20.120.1220:FF:000001">
    <property type="entry name" value="Type 4 prepilin-like proteins leader peptide-processing enzyme"/>
    <property type="match status" value="1"/>
</dbReference>
<comment type="subcellular location">
    <subcellularLocation>
        <location evidence="2">Cell inner membrane</location>
        <topology evidence="2">Multi-pass membrane protein</topology>
    </subcellularLocation>
    <subcellularLocation>
        <location evidence="22">Cell membrane</location>
        <topology evidence="22">Multi-pass membrane protein</topology>
    </subcellularLocation>
</comment>
<dbReference type="PRINTS" id="PR00864">
    <property type="entry name" value="PREPILNPTASE"/>
</dbReference>
<keyword evidence="13" id="KW-0862">Zinc</keyword>
<evidence type="ECO:0000256" key="6">
    <source>
        <dbReference type="ARBA" id="ARBA00022603"/>
    </source>
</evidence>
<dbReference type="GO" id="GO:0046872">
    <property type="term" value="F:metal ion binding"/>
    <property type="evidence" value="ECO:0007669"/>
    <property type="project" value="UniProtKB-KW"/>
</dbReference>
<keyword evidence="6 22" id="KW-0489">Methyltransferase</keyword>
<feature type="transmembrane region" description="Helical" evidence="23">
    <location>
        <begin position="258"/>
        <end position="275"/>
    </location>
</feature>
<feature type="domain" description="Prepilin type IV endopeptidase peptidase" evidence="24">
    <location>
        <begin position="136"/>
        <end position="245"/>
    </location>
</feature>
<evidence type="ECO:0000259" key="25">
    <source>
        <dbReference type="Pfam" id="PF06750"/>
    </source>
</evidence>
<evidence type="ECO:0000256" key="23">
    <source>
        <dbReference type="SAM" id="Phobius"/>
    </source>
</evidence>
<dbReference type="GO" id="GO:0032259">
    <property type="term" value="P:methylation"/>
    <property type="evidence" value="ECO:0007669"/>
    <property type="project" value="UniProtKB-KW"/>
</dbReference>
<evidence type="ECO:0000256" key="20">
    <source>
        <dbReference type="ARBA" id="ARBA00071870"/>
    </source>
</evidence>
<dbReference type="EC" id="3.4.23.43" evidence="19 22"/>
<dbReference type="RefSeq" id="WP_071472176.1">
    <property type="nucleotide sequence ID" value="NZ_MDKE01000011.1"/>
</dbReference>
<evidence type="ECO:0000256" key="13">
    <source>
        <dbReference type="ARBA" id="ARBA00022833"/>
    </source>
</evidence>
<evidence type="ECO:0000313" key="26">
    <source>
        <dbReference type="EMBL" id="OIN12401.1"/>
    </source>
</evidence>
<dbReference type="Pfam" id="PF01478">
    <property type="entry name" value="Peptidase_A24"/>
    <property type="match status" value="1"/>
</dbReference>
<dbReference type="InterPro" id="IPR050882">
    <property type="entry name" value="Prepilin_peptidase/N-MTase"/>
</dbReference>
<dbReference type="GO" id="GO:0004190">
    <property type="term" value="F:aspartic-type endopeptidase activity"/>
    <property type="evidence" value="ECO:0007669"/>
    <property type="project" value="UniProtKB-EC"/>
</dbReference>
<keyword evidence="11" id="KW-0479">Metal-binding</keyword>
<comment type="similarity">
    <text evidence="3 21">Belongs to the peptidase A24 family.</text>
</comment>
<keyword evidence="27" id="KW-1185">Reference proteome</keyword>
<evidence type="ECO:0000256" key="5">
    <source>
        <dbReference type="ARBA" id="ARBA00022519"/>
    </source>
</evidence>
<evidence type="ECO:0000256" key="8">
    <source>
        <dbReference type="ARBA" id="ARBA00022679"/>
    </source>
</evidence>
<protein>
    <recommendedName>
        <fullName evidence="20 22">Prepilin leader peptidase/N-methyltransferase</fullName>
        <ecNumber evidence="22">2.1.1.-</ecNumber>
        <ecNumber evidence="19 22">3.4.23.43</ecNumber>
    </recommendedName>
</protein>
<dbReference type="InterPro" id="IPR014032">
    <property type="entry name" value="Peptidase_A24A_bac"/>
</dbReference>
<keyword evidence="10 22" id="KW-0812">Transmembrane</keyword>
<evidence type="ECO:0000256" key="11">
    <source>
        <dbReference type="ARBA" id="ARBA00022723"/>
    </source>
</evidence>
<evidence type="ECO:0000256" key="14">
    <source>
        <dbReference type="ARBA" id="ARBA00022989"/>
    </source>
</evidence>
<dbReference type="Proteomes" id="UP000243073">
    <property type="component" value="Unassembled WGS sequence"/>
</dbReference>
<evidence type="ECO:0000256" key="1">
    <source>
        <dbReference type="ARBA" id="ARBA00001947"/>
    </source>
</evidence>
<keyword evidence="8 22" id="KW-0808">Transferase</keyword>
<dbReference type="STRING" id="1414654.BFR47_01590"/>
<dbReference type="PANTHER" id="PTHR30487">
    <property type="entry name" value="TYPE 4 PREPILIN-LIKE PROTEINS LEADER PEPTIDE-PROCESSING ENZYME"/>
    <property type="match status" value="1"/>
</dbReference>
<comment type="cofactor">
    <cofactor evidence="1">
        <name>Zn(2+)</name>
        <dbReference type="ChEBI" id="CHEBI:29105"/>
    </cofactor>
</comment>
<evidence type="ECO:0000256" key="10">
    <source>
        <dbReference type="ARBA" id="ARBA00022692"/>
    </source>
</evidence>
<keyword evidence="16 22" id="KW-0511">Multifunctional enzyme</keyword>
<reference evidence="26 27" key="1">
    <citation type="submission" date="2016-07" db="EMBL/GenBank/DDBJ databases">
        <title>Draft Genome Sequence of Oceanisphaera psychrotolerans, isolated from coastal sediment samples.</title>
        <authorList>
            <person name="Zhuo S."/>
            <person name="Ruan Z."/>
        </authorList>
    </citation>
    <scope>NUCLEOTIDE SEQUENCE [LARGE SCALE GENOMIC DNA]</scope>
    <source>
        <strain evidence="26 27">LAM-WHM-ZC</strain>
    </source>
</reference>
<evidence type="ECO:0000256" key="15">
    <source>
        <dbReference type="ARBA" id="ARBA00023136"/>
    </source>
</evidence>
<dbReference type="EC" id="2.1.1.-" evidence="22"/>
<dbReference type="EMBL" id="MDKE01000011">
    <property type="protein sequence ID" value="OIN12401.1"/>
    <property type="molecule type" value="Genomic_DNA"/>
</dbReference>
<feature type="domain" description="Prepilin peptidase A24 N-terminal" evidence="25">
    <location>
        <begin position="21"/>
        <end position="126"/>
    </location>
</feature>
<gene>
    <name evidence="26" type="ORF">BFR47_01590</name>
</gene>
<comment type="catalytic activity">
    <reaction evidence="17 22">
        <text>Typically cleaves a -Gly-|-Phe- bond to release an N-terminal, basic peptide of 5-8 residues from type IV prepilin, and then N-methylates the new N-terminal amino group, the methyl donor being S-adenosyl-L-methionine.</text>
        <dbReference type="EC" id="3.4.23.43"/>
    </reaction>
</comment>
<dbReference type="Pfam" id="PF06750">
    <property type="entry name" value="A24_N_bact"/>
    <property type="match status" value="1"/>
</dbReference>
<dbReference type="GO" id="GO:0006465">
    <property type="term" value="P:signal peptide processing"/>
    <property type="evidence" value="ECO:0007669"/>
    <property type="project" value="TreeGrafter"/>
</dbReference>
<dbReference type="Gene3D" id="1.20.120.1220">
    <property type="match status" value="1"/>
</dbReference>
<evidence type="ECO:0000256" key="22">
    <source>
        <dbReference type="RuleBase" id="RU003794"/>
    </source>
</evidence>
<evidence type="ECO:0000313" key="27">
    <source>
        <dbReference type="Proteomes" id="UP000243073"/>
    </source>
</evidence>
<evidence type="ECO:0000259" key="24">
    <source>
        <dbReference type="Pfam" id="PF01478"/>
    </source>
</evidence>